<evidence type="ECO:0000256" key="3">
    <source>
        <dbReference type="ARBA" id="ARBA00022801"/>
    </source>
</evidence>
<dbReference type="Gene3D" id="2.130.10.120">
    <property type="entry name" value="Prolyl oligopeptidase, N-terminal domain"/>
    <property type="match status" value="1"/>
</dbReference>
<name>A0A0S7YFQ6_UNCT6</name>
<proteinExistence type="inferred from homology"/>
<keyword evidence="2 7" id="KW-0645">Protease</keyword>
<evidence type="ECO:0000256" key="4">
    <source>
        <dbReference type="ARBA" id="ARBA00022825"/>
    </source>
</evidence>
<dbReference type="PANTHER" id="PTHR11757">
    <property type="entry name" value="PROTEASE FAMILY S9A OLIGOPEPTIDASE"/>
    <property type="match status" value="1"/>
</dbReference>
<dbReference type="PRINTS" id="PR00862">
    <property type="entry name" value="PROLIGOPTASE"/>
</dbReference>
<dbReference type="PATRIC" id="fig|1703772.3.peg.1173"/>
<dbReference type="SUPFAM" id="SSF53474">
    <property type="entry name" value="alpha/beta-Hydrolases"/>
    <property type="match status" value="1"/>
</dbReference>
<dbReference type="InterPro" id="IPR023302">
    <property type="entry name" value="Pept_S9A_N"/>
</dbReference>
<dbReference type="EMBL" id="LJNI01000031">
    <property type="protein sequence ID" value="KPJ73602.1"/>
    <property type="molecule type" value="Genomic_DNA"/>
</dbReference>
<feature type="domain" description="Peptidase S9A N-terminal" evidence="6">
    <location>
        <begin position="13"/>
        <end position="411"/>
    </location>
</feature>
<gene>
    <name evidence="7" type="ORF">AMJ52_03390</name>
</gene>
<protein>
    <submittedName>
        <fullName evidence="7">Protease 2</fullName>
        <ecNumber evidence="7">3.4.21.83</ecNumber>
    </submittedName>
</protein>
<feature type="domain" description="Peptidase S9 prolyl oligopeptidase catalytic" evidence="5">
    <location>
        <begin position="471"/>
        <end position="686"/>
    </location>
</feature>
<comment type="caution">
    <text evidence="7">The sequence shown here is derived from an EMBL/GenBank/DDBJ whole genome shotgun (WGS) entry which is preliminary data.</text>
</comment>
<comment type="similarity">
    <text evidence="1">Belongs to the peptidase S9A family.</text>
</comment>
<accession>A0A0S7YFQ6</accession>
<dbReference type="InterPro" id="IPR002470">
    <property type="entry name" value="Peptidase_S9A"/>
</dbReference>
<dbReference type="AlphaFoldDB" id="A0A0S7YFQ6"/>
<dbReference type="FunFam" id="3.40.50.1820:FF:000005">
    <property type="entry name" value="Prolyl endopeptidase"/>
    <property type="match status" value="1"/>
</dbReference>
<dbReference type="EC" id="3.4.21.83" evidence="7"/>
<dbReference type="SUPFAM" id="SSF50993">
    <property type="entry name" value="Peptidase/esterase 'gauge' domain"/>
    <property type="match status" value="1"/>
</dbReference>
<dbReference type="Pfam" id="PF00326">
    <property type="entry name" value="Peptidase_S9"/>
    <property type="match status" value="1"/>
</dbReference>
<dbReference type="Proteomes" id="UP000051012">
    <property type="component" value="Unassembled WGS sequence"/>
</dbReference>
<evidence type="ECO:0000313" key="8">
    <source>
        <dbReference type="Proteomes" id="UP000051012"/>
    </source>
</evidence>
<keyword evidence="4" id="KW-0720">Serine protease</keyword>
<evidence type="ECO:0000256" key="2">
    <source>
        <dbReference type="ARBA" id="ARBA00022670"/>
    </source>
</evidence>
<evidence type="ECO:0000259" key="6">
    <source>
        <dbReference type="Pfam" id="PF02897"/>
    </source>
</evidence>
<keyword evidence="3 7" id="KW-0378">Hydrolase</keyword>
<dbReference type="GO" id="GO:0006508">
    <property type="term" value="P:proteolysis"/>
    <property type="evidence" value="ECO:0007669"/>
    <property type="project" value="UniProtKB-KW"/>
</dbReference>
<evidence type="ECO:0000256" key="1">
    <source>
        <dbReference type="ARBA" id="ARBA00005228"/>
    </source>
</evidence>
<dbReference type="InterPro" id="IPR001375">
    <property type="entry name" value="Peptidase_S9_cat"/>
</dbReference>
<reference evidence="7 8" key="1">
    <citation type="journal article" date="2015" name="Microbiome">
        <title>Genomic resolution of linkages in carbon, nitrogen, and sulfur cycling among widespread estuary sediment bacteria.</title>
        <authorList>
            <person name="Baker B.J."/>
            <person name="Lazar C.S."/>
            <person name="Teske A.P."/>
            <person name="Dick G.J."/>
        </authorList>
    </citation>
    <scope>NUCLEOTIDE SEQUENCE [LARGE SCALE GENOMIC DNA]</scope>
    <source>
        <strain evidence="7">DG_78</strain>
    </source>
</reference>
<dbReference type="GO" id="GO:0004252">
    <property type="term" value="F:serine-type endopeptidase activity"/>
    <property type="evidence" value="ECO:0007669"/>
    <property type="project" value="UniProtKB-EC"/>
</dbReference>
<dbReference type="Pfam" id="PF02897">
    <property type="entry name" value="Peptidase_S9_N"/>
    <property type="match status" value="1"/>
</dbReference>
<evidence type="ECO:0000259" key="5">
    <source>
        <dbReference type="Pfam" id="PF00326"/>
    </source>
</evidence>
<dbReference type="InterPro" id="IPR051543">
    <property type="entry name" value="Serine_Peptidase_S9A"/>
</dbReference>
<dbReference type="Gene3D" id="3.40.50.1820">
    <property type="entry name" value="alpha/beta hydrolase"/>
    <property type="match status" value="1"/>
</dbReference>
<evidence type="ECO:0000313" key="7">
    <source>
        <dbReference type="EMBL" id="KPJ73602.1"/>
    </source>
</evidence>
<dbReference type="InterPro" id="IPR029058">
    <property type="entry name" value="AB_hydrolase_fold"/>
</dbReference>
<dbReference type="PANTHER" id="PTHR11757:SF19">
    <property type="entry name" value="PROLYL ENDOPEPTIDASE-LIKE"/>
    <property type="match status" value="1"/>
</dbReference>
<organism evidence="7 8">
    <name type="scientific">candidate division TA06 bacterium DG_78</name>
    <dbReference type="NCBI Taxonomy" id="1703772"/>
    <lineage>
        <taxon>Bacteria</taxon>
        <taxon>Bacteria division TA06</taxon>
    </lineage>
</organism>
<sequence>MNTAYPLKTSVHPPVAKVVPKIDTLHGDIRVDDYYWLREKSNPDVIDYLKAENSYTESMTAHLKSFQDSLYREIVARIKETDLSVPVKVDSYYYYSRTEEGEQYSIYCRKKGSLDAEEEILLDQNELAVGHEYLAVGIYNVSPNHRFLAYSIDTTGEERYTLYIKDIDKQILCKEEIPNTGYTAAWANDNKTIFYTILDDTKRPYRLYRHILGTEPTDDVLVYKETDETMFLYVGKTKNEEYLLMQMNSHTTSEEYYLPADDPTGEFQVIQPRESEVEYYVDAHEDRFFILTNDDAKNFKLMEAPITNPHKENWKEFIGHRDSVKIDGFDVFADYLIVYEMEHGLQNIRVMNLVNNEIYYVDFPEPVYSVWHGDNPEFNTTFLRFNYTSLITPQSVFDYDMATRTRELLKQYEVLGGYEPFLYQSERIFAKATDSTVIPISMVYKKGMAKDGSNPLWLHGYGAYGSPFEPYFSRSRLSILDRGFIYAIAHVRGGGEMGRYWYDQGKLFNKMNTFTDFIACAEHLIAKGYTSSDKLVIEGGSAGGLLIGAVVNMRPDLFYAVVVDVPFVDLLNTMLDPTLPLTVLEYEEWGNPHEKQYYDYMKLYSPYDNVRGQEYPHMLIEAGLNDTRVMYWETAKWTARLRSLKTDNNVLLLKTKMGTGHLGASGRYDYLKDIAFEYAFIFDLFGIKK</sequence>